<evidence type="ECO:0000259" key="11">
    <source>
        <dbReference type="SMART" id="SM00235"/>
    </source>
</evidence>
<feature type="domain" description="Peptidase metallopeptidase" evidence="11">
    <location>
        <begin position="33"/>
        <end position="193"/>
    </location>
</feature>
<evidence type="ECO:0000256" key="7">
    <source>
        <dbReference type="ARBA" id="ARBA00022737"/>
    </source>
</evidence>
<dbReference type="Gene3D" id="2.150.10.10">
    <property type="entry name" value="Serralysin-like metalloprotease, C-terminal"/>
    <property type="match status" value="7"/>
</dbReference>
<dbReference type="GO" id="GO:0006508">
    <property type="term" value="P:proteolysis"/>
    <property type="evidence" value="ECO:0007669"/>
    <property type="project" value="UniProtKB-KW"/>
</dbReference>
<keyword evidence="7" id="KW-0677">Repeat</keyword>
<evidence type="ECO:0000256" key="10">
    <source>
        <dbReference type="ARBA" id="ARBA00022837"/>
    </source>
</evidence>
<comment type="cofactor">
    <cofactor evidence="1">
        <name>Ca(2+)</name>
        <dbReference type="ChEBI" id="CHEBI:29108"/>
    </cofactor>
</comment>
<evidence type="ECO:0000256" key="8">
    <source>
        <dbReference type="ARBA" id="ARBA00022801"/>
    </source>
</evidence>
<name>A0A0N9X5P9_PSEFL</name>
<evidence type="ECO:0000256" key="3">
    <source>
        <dbReference type="ARBA" id="ARBA00009490"/>
    </source>
</evidence>
<dbReference type="Proteomes" id="UP000059425">
    <property type="component" value="Chromosome"/>
</dbReference>
<dbReference type="OrthoDB" id="223957at2"/>
<evidence type="ECO:0000256" key="4">
    <source>
        <dbReference type="ARBA" id="ARBA00022525"/>
    </source>
</evidence>
<dbReference type="PRINTS" id="PR00313">
    <property type="entry name" value="CABNDNGRPT"/>
</dbReference>
<dbReference type="RefSeq" id="WP_060742502.1">
    <property type="nucleotide sequence ID" value="NZ_CP012831.1"/>
</dbReference>
<dbReference type="CDD" id="cd04277">
    <property type="entry name" value="ZnMc_serralysin_like"/>
    <property type="match status" value="1"/>
</dbReference>
<reference evidence="12 13" key="2">
    <citation type="journal article" date="2018" name="Nature">
        <title>Mutant phenotypes for thousands of bacterial genes of unknown function.</title>
        <authorList>
            <person name="Price M.N."/>
            <person name="Wetmore K.M."/>
            <person name="Waters R.J."/>
            <person name="Callaghan M."/>
            <person name="Ray J."/>
            <person name="Liu H."/>
            <person name="Kuehl J.V."/>
            <person name="Melnyk R.A."/>
            <person name="Lamson J.S."/>
            <person name="Suh Y."/>
            <person name="Carlson H.K."/>
            <person name="Esquivel Z."/>
            <person name="Sadeeshkumar H."/>
            <person name="Chakraborty R."/>
            <person name="Zane G.M."/>
            <person name="Rubin B.E."/>
            <person name="Wall J.D."/>
            <person name="Visel A."/>
            <person name="Bristow J."/>
            <person name="Blow M.J."/>
            <person name="Arkin A.P."/>
            <person name="Deutschbauer A.M."/>
        </authorList>
    </citation>
    <scope>NUCLEOTIDE SEQUENCE [LARGE SCALE GENOMIC DNA]</scope>
    <source>
        <strain evidence="12 13">FW300-N2C3</strain>
    </source>
</reference>
<dbReference type="InterPro" id="IPR006026">
    <property type="entry name" value="Peptidase_Metallo"/>
</dbReference>
<dbReference type="AlphaFoldDB" id="A0A0N9X5P9"/>
<keyword evidence="8" id="KW-0378">Hydrolase</keyword>
<evidence type="ECO:0000256" key="2">
    <source>
        <dbReference type="ARBA" id="ARBA00004613"/>
    </source>
</evidence>
<comment type="similarity">
    <text evidence="3">Belongs to the peptidase M10B family.</text>
</comment>
<keyword evidence="9" id="KW-0862">Zinc</keyword>
<evidence type="ECO:0000256" key="9">
    <source>
        <dbReference type="ARBA" id="ARBA00022833"/>
    </source>
</evidence>
<keyword evidence="10" id="KW-0106">Calcium</keyword>
<dbReference type="InterPro" id="IPR001818">
    <property type="entry name" value="Pept_M10_metallopeptidase"/>
</dbReference>
<reference evidence="13" key="1">
    <citation type="submission" date="2015-09" db="EMBL/GenBank/DDBJ databases">
        <title>Whole genome sequence of Pseudomonas fluorescens FW300-N2C3.</title>
        <authorList>
            <person name="Ray J."/>
            <person name="Melnyk R."/>
            <person name="Deutschbauer A."/>
        </authorList>
    </citation>
    <scope>NUCLEOTIDE SEQUENCE [LARGE SCALE GENOMIC DNA]</scope>
    <source>
        <strain evidence="13">FW300-N2C3</strain>
    </source>
</reference>
<dbReference type="GO" id="GO:0005615">
    <property type="term" value="C:extracellular space"/>
    <property type="evidence" value="ECO:0007669"/>
    <property type="project" value="InterPro"/>
</dbReference>
<proteinExistence type="inferred from homology"/>
<evidence type="ECO:0000313" key="12">
    <source>
        <dbReference type="EMBL" id="ALI10406.1"/>
    </source>
</evidence>
<dbReference type="Gene3D" id="3.40.390.10">
    <property type="entry name" value="Collagenase (Catalytic Domain)"/>
    <property type="match status" value="1"/>
</dbReference>
<comment type="subcellular location">
    <subcellularLocation>
        <location evidence="2">Secreted</location>
    </subcellularLocation>
</comment>
<evidence type="ECO:0000256" key="1">
    <source>
        <dbReference type="ARBA" id="ARBA00001913"/>
    </source>
</evidence>
<protein>
    <recommendedName>
        <fullName evidence="11">Peptidase metallopeptidase domain-containing protein</fullName>
    </recommendedName>
</protein>
<organism evidence="12 13">
    <name type="scientific">Pseudomonas fluorescens</name>
    <dbReference type="NCBI Taxonomy" id="294"/>
    <lineage>
        <taxon>Bacteria</taxon>
        <taxon>Pseudomonadati</taxon>
        <taxon>Pseudomonadota</taxon>
        <taxon>Gammaproteobacteria</taxon>
        <taxon>Pseudomonadales</taxon>
        <taxon>Pseudomonadaceae</taxon>
        <taxon>Pseudomonas</taxon>
    </lineage>
</organism>
<dbReference type="InterPro" id="IPR001343">
    <property type="entry name" value="Hemolysn_Ca-bd"/>
</dbReference>
<keyword evidence="4" id="KW-0964">Secreted</keyword>
<dbReference type="InterPro" id="IPR034033">
    <property type="entry name" value="Serralysin-like"/>
</dbReference>
<dbReference type="Pfam" id="PF00353">
    <property type="entry name" value="HemolysinCabind"/>
    <property type="match status" value="10"/>
</dbReference>
<evidence type="ECO:0000256" key="5">
    <source>
        <dbReference type="ARBA" id="ARBA00022670"/>
    </source>
</evidence>
<dbReference type="Pfam" id="PF00413">
    <property type="entry name" value="Peptidase_M10"/>
    <property type="match status" value="1"/>
</dbReference>
<dbReference type="InterPro" id="IPR011049">
    <property type="entry name" value="Serralysin-like_metalloprot_C"/>
</dbReference>
<dbReference type="SMART" id="SM00235">
    <property type="entry name" value="ZnMc"/>
    <property type="match status" value="1"/>
</dbReference>
<gene>
    <name evidence="12" type="ORF">AO356_27530</name>
</gene>
<dbReference type="InterPro" id="IPR013858">
    <property type="entry name" value="Peptidase_M10B_C"/>
</dbReference>
<dbReference type="PANTHER" id="PTHR38340">
    <property type="entry name" value="S-LAYER PROTEIN"/>
    <property type="match status" value="1"/>
</dbReference>
<dbReference type="PROSITE" id="PS00330">
    <property type="entry name" value="HEMOLYSIN_CALCIUM"/>
    <property type="match status" value="5"/>
</dbReference>
<dbReference type="GO" id="GO:0004222">
    <property type="term" value="F:metalloendopeptidase activity"/>
    <property type="evidence" value="ECO:0007669"/>
    <property type="project" value="InterPro"/>
</dbReference>
<dbReference type="EMBL" id="CP012831">
    <property type="protein sequence ID" value="ALI10406.1"/>
    <property type="molecule type" value="Genomic_DNA"/>
</dbReference>
<dbReference type="Pfam" id="PF08548">
    <property type="entry name" value="Peptidase_M10_C"/>
    <property type="match status" value="2"/>
</dbReference>
<dbReference type="SUPFAM" id="SSF55486">
    <property type="entry name" value="Metalloproteases ('zincins'), catalytic domain"/>
    <property type="match status" value="1"/>
</dbReference>
<keyword evidence="5" id="KW-0645">Protease</keyword>
<dbReference type="InterPro" id="IPR024079">
    <property type="entry name" value="MetalloPept_cat_dom_sf"/>
</dbReference>
<dbReference type="InterPro" id="IPR050557">
    <property type="entry name" value="RTX_toxin/Mannuronan_C5-epim"/>
</dbReference>
<dbReference type="PANTHER" id="PTHR38340:SF1">
    <property type="entry name" value="S-LAYER PROTEIN"/>
    <property type="match status" value="1"/>
</dbReference>
<keyword evidence="6" id="KW-0479">Metal-binding</keyword>
<dbReference type="GO" id="GO:0031012">
    <property type="term" value="C:extracellular matrix"/>
    <property type="evidence" value="ECO:0007669"/>
    <property type="project" value="InterPro"/>
</dbReference>
<dbReference type="SUPFAM" id="SSF51120">
    <property type="entry name" value="beta-Roll"/>
    <property type="match status" value="8"/>
</dbReference>
<dbReference type="GO" id="GO:0008270">
    <property type="term" value="F:zinc ion binding"/>
    <property type="evidence" value="ECO:0007669"/>
    <property type="project" value="InterPro"/>
</dbReference>
<evidence type="ECO:0000256" key="6">
    <source>
        <dbReference type="ARBA" id="ARBA00022723"/>
    </source>
</evidence>
<dbReference type="InterPro" id="IPR018511">
    <property type="entry name" value="Hemolysin-typ_Ca-bd_CS"/>
</dbReference>
<evidence type="ECO:0000313" key="13">
    <source>
        <dbReference type="Proteomes" id="UP000059425"/>
    </source>
</evidence>
<dbReference type="GO" id="GO:0005509">
    <property type="term" value="F:calcium ion binding"/>
    <property type="evidence" value="ECO:0007669"/>
    <property type="project" value="InterPro"/>
</dbReference>
<accession>A0A0N9X5P9</accession>
<sequence length="1244" mass="126471">MPSPLGYSSTSSAIRTGNAQVDSLLVGTYWGTPSLTYSFMTNSSLFAADYSSDNEYEAGYVLTSAQQNSIVSALGMWSSVANIKFTQVGESGTNVGDLRFGGYQNMDGDTAAWAYFPDETPSAGDVWIGPVTNNPSPVKGTYDYLVFVHEIGHALGLKHPFSQLLSNPTVLAPQFDDVRYTVMSYDAAYSYQPTTPMLLDIAAIQSLYGANTQWQTGNNSYSWAVGQSVFETIWDAGGTDSIDAFNQLEAVRINLNEGQFSKIGQAFTDLTTQAAFNEGLAIAYGAKIENAFGSANDDTLIGNALANVLNGRAGKDTMIGGAGNDTYVVDNIGDVVQESSTLASETDTVISAVDYTLGANIEVLTLSASANLNGTGNALNNRITGNAGANTLDGGSGIDTLIGGAGNDTYVVDNLKDVVTETTTLASEIDTVRASVNWTLGANLENLILTGTAQLSGTGNALNNVLTGNAGNNVLNGGAGLDTLIGGAGNDAYTLDQVAELALVQEGVDQGRDSLTLTYAASASSSVVDLNLSNLRNVESVILSGAGAFTVIGNELSNSLIGNASANNLQGGAGNDNLDGGAGADTLSGGTGNDIYTIDDLKDVISETSTLAGEIDTVRSAVNWSLGANLENLTLIGSANLNGSGNASSNVMTGNAGNNALSGGSGNDTLDGGSGIDTLIGGAGNDTYVVDNLKDVVNETTLLSSEIDTVRSSVNWSLGANLENLTLIGSANLNGSGNASNNVMTGNAGNNALSGGSGNDTLDGGSGIDTLIGGAGNDTYVVDNLKDVVTEASTLASEIDTVRASVNWTLGANLENLILTGTAQLSGTGNALNNVLTGNAGNNVLNGGAGLDTLIGGAGNDAYTLDQVAELALVQEGVDQGRDSLTLTYAASASSSVVDLNLSNLRNVESVILSGAGAFTVIGNELSNSLIGNASANNLQGGAGNDNLDGGAGADTLSGGTGNDIYTIDDLKDVISETSTLAGEIDTVRSAVNWSLGANLENLTLIGSANLNGSGNASNNVMTGNAGNNALSGGSGNDTLDGGSGIDTLIGGTGNDTYVIDNAQDVIRETSTLTSETDTVVSSVSWFLGANLENLTLTGTAFMGIGNELDNVLIGNAGNNALDGGAGNDTLIGGLGGDSLHGGDGADRFVFNTLGDLGKGFGSDSISDFNSLQGDKLDLSKLDANLLTTFVDSFSFIDSNDFTAAGQLRFVDQVLYGNVNGDLGADFEIQLTGVNTLNANDLIV</sequence>